<dbReference type="PROSITE" id="PS50883">
    <property type="entry name" value="EAL"/>
    <property type="match status" value="1"/>
</dbReference>
<dbReference type="CDD" id="cd00130">
    <property type="entry name" value="PAS"/>
    <property type="match status" value="1"/>
</dbReference>
<dbReference type="CDD" id="cd01948">
    <property type="entry name" value="EAL"/>
    <property type="match status" value="1"/>
</dbReference>
<dbReference type="SMART" id="SM00052">
    <property type="entry name" value="EAL"/>
    <property type="match status" value="1"/>
</dbReference>
<dbReference type="Proteomes" id="UP000199159">
    <property type="component" value="Unassembled WGS sequence"/>
</dbReference>
<keyword evidence="1" id="KW-1133">Transmembrane helix</keyword>
<dbReference type="InterPro" id="IPR035919">
    <property type="entry name" value="EAL_sf"/>
</dbReference>
<dbReference type="InterPro" id="IPR000160">
    <property type="entry name" value="GGDEF_dom"/>
</dbReference>
<dbReference type="SMART" id="SM00091">
    <property type="entry name" value="PAS"/>
    <property type="match status" value="1"/>
</dbReference>
<dbReference type="AlphaFoldDB" id="A0A1H0THH0"/>
<keyword evidence="1" id="KW-0472">Membrane</keyword>
<dbReference type="InterPro" id="IPR052155">
    <property type="entry name" value="Biofilm_reg_signaling"/>
</dbReference>
<dbReference type="SMART" id="SM00086">
    <property type="entry name" value="PAC"/>
    <property type="match status" value="1"/>
</dbReference>
<evidence type="ECO:0000259" key="4">
    <source>
        <dbReference type="PROSITE" id="PS50887"/>
    </source>
</evidence>
<gene>
    <name evidence="5" type="ORF">SAMN05216565_103529</name>
</gene>
<dbReference type="InterPro" id="IPR000014">
    <property type="entry name" value="PAS"/>
</dbReference>
<dbReference type="SMART" id="SM00267">
    <property type="entry name" value="GGDEF"/>
    <property type="match status" value="1"/>
</dbReference>
<feature type="transmembrane region" description="Helical" evidence="1">
    <location>
        <begin position="67"/>
        <end position="86"/>
    </location>
</feature>
<dbReference type="CDD" id="cd01949">
    <property type="entry name" value="GGDEF"/>
    <property type="match status" value="1"/>
</dbReference>
<dbReference type="SUPFAM" id="SSF55073">
    <property type="entry name" value="Nucleotide cyclase"/>
    <property type="match status" value="1"/>
</dbReference>
<dbReference type="InterPro" id="IPR001633">
    <property type="entry name" value="EAL_dom"/>
</dbReference>
<dbReference type="InterPro" id="IPR029787">
    <property type="entry name" value="Nucleotide_cyclase"/>
</dbReference>
<feature type="transmembrane region" description="Helical" evidence="1">
    <location>
        <begin position="296"/>
        <end position="317"/>
    </location>
</feature>
<feature type="transmembrane region" description="Helical" evidence="1">
    <location>
        <begin position="414"/>
        <end position="436"/>
    </location>
</feature>
<feature type="transmembrane region" description="Helical" evidence="1">
    <location>
        <begin position="270"/>
        <end position="290"/>
    </location>
</feature>
<dbReference type="InterPro" id="IPR035965">
    <property type="entry name" value="PAS-like_dom_sf"/>
</dbReference>
<feature type="transmembrane region" description="Helical" evidence="1">
    <location>
        <begin position="33"/>
        <end position="55"/>
    </location>
</feature>
<dbReference type="Gene3D" id="3.30.450.20">
    <property type="entry name" value="PAS domain"/>
    <property type="match status" value="1"/>
</dbReference>
<feature type="transmembrane region" description="Helical" evidence="1">
    <location>
        <begin position="136"/>
        <end position="155"/>
    </location>
</feature>
<dbReference type="Pfam" id="PF13426">
    <property type="entry name" value="PAS_9"/>
    <property type="match status" value="1"/>
</dbReference>
<evidence type="ECO:0000313" key="5">
    <source>
        <dbReference type="EMBL" id="SDP53493.1"/>
    </source>
</evidence>
<proteinExistence type="predicted"/>
<evidence type="ECO:0000256" key="1">
    <source>
        <dbReference type="SAM" id="Phobius"/>
    </source>
</evidence>
<feature type="domain" description="EAL" evidence="3">
    <location>
        <begin position="625"/>
        <end position="878"/>
    </location>
</feature>
<feature type="domain" description="PAS" evidence="2">
    <location>
        <begin position="329"/>
        <end position="376"/>
    </location>
</feature>
<dbReference type="Pfam" id="PF00563">
    <property type="entry name" value="EAL"/>
    <property type="match status" value="1"/>
</dbReference>
<dbReference type="Gene3D" id="3.20.20.450">
    <property type="entry name" value="EAL domain"/>
    <property type="match status" value="1"/>
</dbReference>
<keyword evidence="1" id="KW-0812">Transmembrane</keyword>
<feature type="transmembrane region" description="Helical" evidence="1">
    <location>
        <begin position="9"/>
        <end position="27"/>
    </location>
</feature>
<dbReference type="OrthoDB" id="9759607at2"/>
<feature type="transmembrane region" description="Helical" evidence="1">
    <location>
        <begin position="236"/>
        <end position="258"/>
    </location>
</feature>
<dbReference type="SUPFAM" id="SSF141868">
    <property type="entry name" value="EAL domain-like"/>
    <property type="match status" value="1"/>
</dbReference>
<dbReference type="FunFam" id="3.30.70.270:FF:000001">
    <property type="entry name" value="Diguanylate cyclase domain protein"/>
    <property type="match status" value="1"/>
</dbReference>
<reference evidence="6" key="1">
    <citation type="submission" date="2016-10" db="EMBL/GenBank/DDBJ databases">
        <authorList>
            <person name="Varghese N."/>
            <person name="Submissions S."/>
        </authorList>
    </citation>
    <scope>NUCLEOTIDE SEQUENCE [LARGE SCALE GENOMIC DNA]</scope>
    <source>
        <strain evidence="6">IBRC-M10078</strain>
    </source>
</reference>
<feature type="transmembrane region" description="Helical" evidence="1">
    <location>
        <begin position="106"/>
        <end position="124"/>
    </location>
</feature>
<feature type="transmembrane region" description="Helical" evidence="1">
    <location>
        <begin position="167"/>
        <end position="190"/>
    </location>
</feature>
<keyword evidence="6" id="KW-1185">Reference proteome</keyword>
<protein>
    <submittedName>
        <fullName evidence="5">PAS domain S-box-containing protein/diguanylate cyclase (GGDEF) domain-containing protein</fullName>
    </submittedName>
</protein>
<dbReference type="PROSITE" id="PS50112">
    <property type="entry name" value="PAS"/>
    <property type="match status" value="1"/>
</dbReference>
<feature type="domain" description="GGDEF" evidence="4">
    <location>
        <begin position="483"/>
        <end position="616"/>
    </location>
</feature>
<dbReference type="RefSeq" id="WP_090852681.1">
    <property type="nucleotide sequence ID" value="NZ_FNJU01000003.1"/>
</dbReference>
<dbReference type="InterPro" id="IPR043128">
    <property type="entry name" value="Rev_trsase/Diguanyl_cyclase"/>
</dbReference>
<evidence type="ECO:0000259" key="2">
    <source>
        <dbReference type="PROSITE" id="PS50112"/>
    </source>
</evidence>
<organism evidence="5 6">
    <name type="scientific">Litchfieldia salsa</name>
    <dbReference type="NCBI Taxonomy" id="930152"/>
    <lineage>
        <taxon>Bacteria</taxon>
        <taxon>Bacillati</taxon>
        <taxon>Bacillota</taxon>
        <taxon>Bacilli</taxon>
        <taxon>Bacillales</taxon>
        <taxon>Bacillaceae</taxon>
        <taxon>Litchfieldia</taxon>
    </lineage>
</organism>
<evidence type="ECO:0000259" key="3">
    <source>
        <dbReference type="PROSITE" id="PS50883"/>
    </source>
</evidence>
<dbReference type="InterPro" id="IPR001610">
    <property type="entry name" value="PAC"/>
</dbReference>
<evidence type="ECO:0000313" key="6">
    <source>
        <dbReference type="Proteomes" id="UP000199159"/>
    </source>
</evidence>
<dbReference type="STRING" id="930152.SAMN05216565_103529"/>
<accession>A0A1H0THH0</accession>
<dbReference type="PANTHER" id="PTHR44757:SF2">
    <property type="entry name" value="BIOFILM ARCHITECTURE MAINTENANCE PROTEIN MBAA"/>
    <property type="match status" value="1"/>
</dbReference>
<dbReference type="SUPFAM" id="SSF55785">
    <property type="entry name" value="PYP-like sensor domain (PAS domain)"/>
    <property type="match status" value="1"/>
</dbReference>
<feature type="transmembrane region" description="Helical" evidence="1">
    <location>
        <begin position="202"/>
        <end position="224"/>
    </location>
</feature>
<sequence length="882" mass="101193">MKKRKHQSALAFIIIYILFYYLIILFGNHEVRLIKISGNLLSIIGALVSTLWIYQTYKSRINNQKEAVFWLQLSLGTLSYLIAELIWMNYESYRLIEVPFPSYADIFYMFQMFFYLLAFSIYYFNGKQFFKIIQFIFEILIIMVVLSTFSYYFILEQMITDPTLTGFFLFISLSYPIGDLFLFFIVLAVIFGVNGIAFKKGLIIILSGIVIQSFADSSFFYLILNDMYHAESLIDPLFTFAVLLIGYSGISAEQTVSFQTAFSFSKKINALKISFPYISSLALISYIILFDREHTVLTIGGFLSIFLVMLRQVIIILNNRQLLTHLNESKQRYQSLFDNHPDAVISLNLDGQLTSINNKFCKIMDTSSNLLIGQHLENLFSVDRDLINRHFLKTKKGLHQNFEVILKDKLRETIYIHVTYIPMYIDGTVVGVFGVFKDITELKKNTEKIHYLAYHDSLTGLHNRAFFEDSLEKEIVDSKKNGSGLAVIFIDFDRFKMINDSLGHDAGDQLLKAIADRLFSIVRKKDIIARQGGDEFTLLLKNVKNHKEIIQIMDEMMLTLNDPYHIKGHSFLTTPSIGISFYSGDHDTAVSLMKKADLAMYFSKMNGKNQYSFYQIGMEQDSANQLLIESALHHAIKNEEFVLYYQPQIESSNHKIYGLEALVRWNHPHLGMLGPGHFITIAEETNLILPIGEWVLRQACTQGKKLHDLGFEDLTISVNISPKQFQSPKLVQMVRDVIKETGFNSEFLLLEITEAVAMNHINKTIDKLKELQQIGVRISIDDFGTGHSSLSYLSNLPLNELKIPREFVNHLGVETNNAIIDTIITLAKNLKLDIIAEGVETSNQLLSLQKMGCYRMQGYYFGKPVSSKEIEELLLKNDCFLE</sequence>
<dbReference type="Pfam" id="PF00990">
    <property type="entry name" value="GGDEF"/>
    <property type="match status" value="1"/>
</dbReference>
<name>A0A1H0THH0_9BACI</name>
<dbReference type="NCBIfam" id="TIGR00254">
    <property type="entry name" value="GGDEF"/>
    <property type="match status" value="1"/>
</dbReference>
<dbReference type="PROSITE" id="PS50887">
    <property type="entry name" value="GGDEF"/>
    <property type="match status" value="1"/>
</dbReference>
<dbReference type="EMBL" id="FNJU01000003">
    <property type="protein sequence ID" value="SDP53493.1"/>
    <property type="molecule type" value="Genomic_DNA"/>
</dbReference>
<dbReference type="NCBIfam" id="TIGR00229">
    <property type="entry name" value="sensory_box"/>
    <property type="match status" value="1"/>
</dbReference>
<dbReference type="Gene3D" id="3.30.70.270">
    <property type="match status" value="1"/>
</dbReference>
<dbReference type="PANTHER" id="PTHR44757">
    <property type="entry name" value="DIGUANYLATE CYCLASE DGCP"/>
    <property type="match status" value="1"/>
</dbReference>